<organism evidence="1 2">
    <name type="scientific">Armillaria ostoyae</name>
    <name type="common">Armillaria root rot fungus</name>
    <dbReference type="NCBI Taxonomy" id="47428"/>
    <lineage>
        <taxon>Eukaryota</taxon>
        <taxon>Fungi</taxon>
        <taxon>Dikarya</taxon>
        <taxon>Basidiomycota</taxon>
        <taxon>Agaricomycotina</taxon>
        <taxon>Agaricomycetes</taxon>
        <taxon>Agaricomycetidae</taxon>
        <taxon>Agaricales</taxon>
        <taxon>Marasmiineae</taxon>
        <taxon>Physalacriaceae</taxon>
        <taxon>Armillaria</taxon>
    </lineage>
</organism>
<evidence type="ECO:0000313" key="1">
    <source>
        <dbReference type="EMBL" id="SJL12685.1"/>
    </source>
</evidence>
<protein>
    <submittedName>
        <fullName evidence="1">Uncharacterized protein</fullName>
    </submittedName>
</protein>
<proteinExistence type="predicted"/>
<accession>A0A284RVD7</accession>
<keyword evidence="2" id="KW-1185">Reference proteome</keyword>
<dbReference type="AlphaFoldDB" id="A0A284RVD7"/>
<name>A0A284RVD7_ARMOS</name>
<reference evidence="2" key="1">
    <citation type="journal article" date="2017" name="Nat. Ecol. Evol.">
        <title>Genome expansion and lineage-specific genetic innovations in the forest pathogenic fungi Armillaria.</title>
        <authorList>
            <person name="Sipos G."/>
            <person name="Prasanna A.N."/>
            <person name="Walter M.C."/>
            <person name="O'Connor E."/>
            <person name="Balint B."/>
            <person name="Krizsan K."/>
            <person name="Kiss B."/>
            <person name="Hess J."/>
            <person name="Varga T."/>
            <person name="Slot J."/>
            <person name="Riley R."/>
            <person name="Boka B."/>
            <person name="Rigling D."/>
            <person name="Barry K."/>
            <person name="Lee J."/>
            <person name="Mihaltcheva S."/>
            <person name="LaButti K."/>
            <person name="Lipzen A."/>
            <person name="Waldron R."/>
            <person name="Moloney N.M."/>
            <person name="Sperisen C."/>
            <person name="Kredics L."/>
            <person name="Vagvoelgyi C."/>
            <person name="Patrignani A."/>
            <person name="Fitzpatrick D."/>
            <person name="Nagy I."/>
            <person name="Doyle S."/>
            <person name="Anderson J.B."/>
            <person name="Grigoriev I.V."/>
            <person name="Gueldener U."/>
            <person name="Muensterkoetter M."/>
            <person name="Nagy L.G."/>
        </authorList>
    </citation>
    <scope>NUCLEOTIDE SEQUENCE [LARGE SCALE GENOMIC DNA]</scope>
    <source>
        <strain evidence="2">C18/9</strain>
    </source>
</reference>
<sequence length="139" mass="15288">MCIFSSPPTSKVSTQLGIGISEEYFTFSGTYAPTAQCSACPTNAQHITCQLLHSTKEKRSFISLRYRCFHPQNDGNRSKGMHYHRLIGDIAICTVVGRVLQVYSPDDVYSTSRDVTLSSASSSAEVFLLGMIYGYAVVD</sequence>
<evidence type="ECO:0000313" key="2">
    <source>
        <dbReference type="Proteomes" id="UP000219338"/>
    </source>
</evidence>
<dbReference type="Proteomes" id="UP000219338">
    <property type="component" value="Unassembled WGS sequence"/>
</dbReference>
<gene>
    <name evidence="1" type="ORF">ARMOST_16116</name>
</gene>
<dbReference type="EMBL" id="FUEG01000017">
    <property type="protein sequence ID" value="SJL12685.1"/>
    <property type="molecule type" value="Genomic_DNA"/>
</dbReference>